<dbReference type="FunFam" id="1.20.140.40:FF:000003">
    <property type="entry name" value="Invertase/pectin methylesterase inhibitor family protein"/>
    <property type="match status" value="1"/>
</dbReference>
<dbReference type="InterPro" id="IPR006501">
    <property type="entry name" value="Pectinesterase_inhib_dom"/>
</dbReference>
<dbReference type="SMART" id="SM00856">
    <property type="entry name" value="PMEI"/>
    <property type="match status" value="1"/>
</dbReference>
<dbReference type="InterPro" id="IPR052421">
    <property type="entry name" value="PCW_Enzyme_Inhibitor"/>
</dbReference>
<keyword evidence="6" id="KW-1185">Reference proteome</keyword>
<comment type="similarity">
    <text evidence="3">Belongs to the PMEI family.</text>
</comment>
<evidence type="ECO:0000313" key="5">
    <source>
        <dbReference type="EMBL" id="KAK7412802.1"/>
    </source>
</evidence>
<evidence type="ECO:0000256" key="2">
    <source>
        <dbReference type="ARBA" id="ARBA00023157"/>
    </source>
</evidence>
<keyword evidence="2" id="KW-1015">Disulfide bond</keyword>
<dbReference type="AlphaFoldDB" id="A0AAN9XXH2"/>
<dbReference type="Gene3D" id="1.20.140.40">
    <property type="entry name" value="Invertase/pectin methylesterase inhibitor family protein"/>
    <property type="match status" value="1"/>
</dbReference>
<reference evidence="5 6" key="1">
    <citation type="submission" date="2024-01" db="EMBL/GenBank/DDBJ databases">
        <title>The genomes of 5 underutilized Papilionoideae crops provide insights into root nodulation and disease resistanc.</title>
        <authorList>
            <person name="Jiang F."/>
        </authorList>
    </citation>
    <scope>NUCLEOTIDE SEQUENCE [LARGE SCALE GENOMIC DNA]</scope>
    <source>
        <strain evidence="5">DUOXIRENSHENG_FW03</strain>
        <tissue evidence="5">Leaves</tissue>
    </source>
</reference>
<name>A0AAN9XXH2_PSOTE</name>
<keyword evidence="1" id="KW-0732">Signal</keyword>
<protein>
    <recommendedName>
        <fullName evidence="4">Pectinesterase inhibitor domain-containing protein</fullName>
    </recommendedName>
</protein>
<evidence type="ECO:0000259" key="4">
    <source>
        <dbReference type="SMART" id="SM00856"/>
    </source>
</evidence>
<dbReference type="EMBL" id="JAYMYS010000001">
    <property type="protein sequence ID" value="KAK7412802.1"/>
    <property type="molecule type" value="Genomic_DNA"/>
</dbReference>
<dbReference type="InterPro" id="IPR035513">
    <property type="entry name" value="Invertase/methylesterase_inhib"/>
</dbReference>
<evidence type="ECO:0000313" key="6">
    <source>
        <dbReference type="Proteomes" id="UP001386955"/>
    </source>
</evidence>
<dbReference type="PANTHER" id="PTHR36710:SF21">
    <property type="entry name" value="PECTINESTERASE INHIBITOR DOMAIN-CONTAINING PROTEIN"/>
    <property type="match status" value="1"/>
</dbReference>
<organism evidence="5 6">
    <name type="scientific">Psophocarpus tetragonolobus</name>
    <name type="common">Winged bean</name>
    <name type="synonym">Dolichos tetragonolobus</name>
    <dbReference type="NCBI Taxonomy" id="3891"/>
    <lineage>
        <taxon>Eukaryota</taxon>
        <taxon>Viridiplantae</taxon>
        <taxon>Streptophyta</taxon>
        <taxon>Embryophyta</taxon>
        <taxon>Tracheophyta</taxon>
        <taxon>Spermatophyta</taxon>
        <taxon>Magnoliopsida</taxon>
        <taxon>eudicotyledons</taxon>
        <taxon>Gunneridae</taxon>
        <taxon>Pentapetalae</taxon>
        <taxon>rosids</taxon>
        <taxon>fabids</taxon>
        <taxon>Fabales</taxon>
        <taxon>Fabaceae</taxon>
        <taxon>Papilionoideae</taxon>
        <taxon>50 kb inversion clade</taxon>
        <taxon>NPAAA clade</taxon>
        <taxon>indigoferoid/millettioid clade</taxon>
        <taxon>Phaseoleae</taxon>
        <taxon>Psophocarpus</taxon>
    </lineage>
</organism>
<proteinExistence type="inferred from homology"/>
<evidence type="ECO:0000256" key="3">
    <source>
        <dbReference type="ARBA" id="ARBA00038471"/>
    </source>
</evidence>
<gene>
    <name evidence="5" type="ORF">VNO78_04438</name>
</gene>
<dbReference type="SUPFAM" id="SSF101148">
    <property type="entry name" value="Plant invertase/pectin methylesterase inhibitor"/>
    <property type="match status" value="1"/>
</dbReference>
<dbReference type="GO" id="GO:0004857">
    <property type="term" value="F:enzyme inhibitor activity"/>
    <property type="evidence" value="ECO:0007669"/>
    <property type="project" value="InterPro"/>
</dbReference>
<dbReference type="CDD" id="cd15800">
    <property type="entry name" value="PMEI-like_2"/>
    <property type="match status" value="1"/>
</dbReference>
<comment type="caution">
    <text evidence="5">The sequence shown here is derived from an EMBL/GenBank/DDBJ whole genome shotgun (WGS) entry which is preliminary data.</text>
</comment>
<dbReference type="PANTHER" id="PTHR36710">
    <property type="entry name" value="PECTINESTERASE INHIBITOR-LIKE"/>
    <property type="match status" value="1"/>
</dbReference>
<sequence>MDQQIRAKMMIVRVSMSISMMMMMISVTKSAPITRNSHIARRDLLANIAGFCKGTTNPVLCSQTIQPHLQGGTVDPVKALDVEVDATLGEAKKTLTNIQTLENQQNTKSTKDSLDICRNQYKSMLDAIVETKAAIAKKDIVGAKFKFSAVISYQSACQDSFKDGKIPFTKESNIVYQLGGNCLDIIAAIDNASPHKPLPPLQQTPSAFSNVIGTVS</sequence>
<dbReference type="Proteomes" id="UP001386955">
    <property type="component" value="Unassembled WGS sequence"/>
</dbReference>
<dbReference type="Pfam" id="PF04043">
    <property type="entry name" value="PMEI"/>
    <property type="match status" value="1"/>
</dbReference>
<evidence type="ECO:0000256" key="1">
    <source>
        <dbReference type="ARBA" id="ARBA00022729"/>
    </source>
</evidence>
<dbReference type="NCBIfam" id="TIGR01614">
    <property type="entry name" value="PME_inhib"/>
    <property type="match status" value="1"/>
</dbReference>
<accession>A0AAN9XXH2</accession>
<feature type="domain" description="Pectinesterase inhibitor" evidence="4">
    <location>
        <begin position="43"/>
        <end position="185"/>
    </location>
</feature>